<dbReference type="SUPFAM" id="SSF53474">
    <property type="entry name" value="alpha/beta-Hydrolases"/>
    <property type="match status" value="1"/>
</dbReference>
<keyword evidence="2" id="KW-1185">Reference proteome</keyword>
<evidence type="ECO:0000313" key="1">
    <source>
        <dbReference type="EMBL" id="TGO04168.1"/>
    </source>
</evidence>
<gene>
    <name evidence="1" type="ORF">SERN_2759</name>
</gene>
<protein>
    <submittedName>
        <fullName evidence="1">Alpha/beta hydrolase fold</fullName>
    </submittedName>
</protein>
<dbReference type="RefSeq" id="WP_135850760.1">
    <property type="nucleotide sequence ID" value="NZ_RHPJ01000004.1"/>
</dbReference>
<accession>A0A4Z1DZ75</accession>
<dbReference type="InterPro" id="IPR029058">
    <property type="entry name" value="AB_hydrolase_fold"/>
</dbReference>
<proteinExistence type="predicted"/>
<reference evidence="1 2" key="1">
    <citation type="submission" date="2018-11" db="EMBL/GenBank/DDBJ databases">
        <title>Complete genome sequencing of the Actinobacteria Serinibacter sp. K3-2.</title>
        <authorList>
            <person name="Rakitin A.L."/>
            <person name="Beletsky A.V."/>
            <person name="Mardanov A.V."/>
            <person name="Ravin N.V."/>
            <person name="Gromova A.S."/>
            <person name="Filippova S.N."/>
            <person name="Gal'Chenko V.F."/>
        </authorList>
    </citation>
    <scope>NUCLEOTIDE SEQUENCE [LARGE SCALE GENOMIC DNA]</scope>
    <source>
        <strain evidence="1 2">K3-2</strain>
    </source>
</reference>
<dbReference type="EMBL" id="RHPJ01000004">
    <property type="protein sequence ID" value="TGO04168.1"/>
    <property type="molecule type" value="Genomic_DNA"/>
</dbReference>
<dbReference type="Proteomes" id="UP000297318">
    <property type="component" value="Unassembled WGS sequence"/>
</dbReference>
<evidence type="ECO:0000313" key="2">
    <source>
        <dbReference type="Proteomes" id="UP000297318"/>
    </source>
</evidence>
<keyword evidence="1" id="KW-0378">Hydrolase</keyword>
<dbReference type="Gene3D" id="3.40.50.1820">
    <property type="entry name" value="alpha/beta hydrolase"/>
    <property type="match status" value="1"/>
</dbReference>
<dbReference type="AlphaFoldDB" id="A0A4Z1DZ75"/>
<dbReference type="GO" id="GO:0016787">
    <property type="term" value="F:hydrolase activity"/>
    <property type="evidence" value="ECO:0007669"/>
    <property type="project" value="UniProtKB-KW"/>
</dbReference>
<comment type="caution">
    <text evidence="1">The sequence shown here is derived from an EMBL/GenBank/DDBJ whole genome shotgun (WGS) entry which is preliminary data.</text>
</comment>
<organism evidence="1 2">
    <name type="scientific">Serinibacter arcticus</name>
    <dbReference type="NCBI Taxonomy" id="1655435"/>
    <lineage>
        <taxon>Bacteria</taxon>
        <taxon>Bacillati</taxon>
        <taxon>Actinomycetota</taxon>
        <taxon>Actinomycetes</taxon>
        <taxon>Micrococcales</taxon>
        <taxon>Beutenbergiaceae</taxon>
        <taxon>Serinibacter</taxon>
    </lineage>
</organism>
<name>A0A4Z1DZ75_9MICO</name>
<sequence length="247" mass="26798">MTLARRSSRLVRRAFGWLDDYRYILGIQLGARLRPHPPREFARGDRVPILLLPGIYEPWHSLAGVARDLNRRGHPVLVAPGLGNNLGALRASARIVARQLRRTGTRELVVVAHSKGGLIGKALMIGPLGPRVLGMVAIATPFAGSRYARWFPDPGVRILSDRDPHVGSLGRSRGVDARIVSVYASFDPHIPGGSELAGATNVVVDTVGHFRVVDHPDVRRTVRDAVTRFEDARPDGAPPATGRPPTA</sequence>
<dbReference type="OrthoDB" id="9770427at2"/>